<evidence type="ECO:0000259" key="2">
    <source>
        <dbReference type="Pfam" id="PF20710"/>
    </source>
</evidence>
<feature type="compositionally biased region" description="Polar residues" evidence="1">
    <location>
        <begin position="110"/>
        <end position="125"/>
    </location>
</feature>
<evidence type="ECO:0000313" key="4">
    <source>
        <dbReference type="Proteomes" id="UP001530315"/>
    </source>
</evidence>
<reference evidence="3 4" key="1">
    <citation type="submission" date="2024-10" db="EMBL/GenBank/DDBJ databases">
        <title>Updated reference genomes for cyclostephanoid diatoms.</title>
        <authorList>
            <person name="Roberts W.R."/>
            <person name="Alverson A.J."/>
        </authorList>
    </citation>
    <scope>NUCLEOTIDE SEQUENCE [LARGE SCALE GENOMIC DNA]</scope>
    <source>
        <strain evidence="3 4">AJA276-08</strain>
    </source>
</reference>
<dbReference type="Proteomes" id="UP001530315">
    <property type="component" value="Unassembled WGS sequence"/>
</dbReference>
<dbReference type="InterPro" id="IPR049227">
    <property type="entry name" value="DUF6824"/>
</dbReference>
<feature type="domain" description="DUF6824" evidence="2">
    <location>
        <begin position="152"/>
        <end position="247"/>
    </location>
</feature>
<feature type="compositionally biased region" description="Polar residues" evidence="1">
    <location>
        <begin position="261"/>
        <end position="271"/>
    </location>
</feature>
<sequence>MEQNNSSRDQLNSASGGGEPNESESERERERELEMRKFYDMLYHASAAPFPSPSGFSGSQLSPLGATISAAAMDFPSGYSSHPDIGTGTDVGGCPDVGGGLLTQHHIGTEPTNHSGRQPASSSSRTFHDMPKSSTASNSKDNKTIQLPHSNDVLCGRGGNINAHVGNLIFRDWVAELKESYQLAKTKADKSEITLEIFHRVRDQSPPGRFLQKIAEGGGATPYSLSGRWVEIDNTKALAKCSQALREGAPEFRAQRGVVPSTPSQGTSASQKQKKQEARVVTFKRKDPPPKPPRMEEVPTRATGEVLSKPSQGTSARQKKRKQEARVVASQGKPKDPPEPQRMKELPTIQVAESMISRPTDSEEDRGWYGLHSFPLVNVGDVPREERKTGKCSSPELAHSTDSPPFVSPIFSLASLDAMTFPTNLVPTPTKPPPGNGLSLKRGHSLSSDGDIHSIGSFNDPFENDSGSNHKQDRQPQKTDDQSKHYEGLCPVSRSNKRAAYQPK</sequence>
<dbReference type="Pfam" id="PF20710">
    <property type="entry name" value="DUF6824"/>
    <property type="match status" value="1"/>
</dbReference>
<proteinExistence type="predicted"/>
<protein>
    <recommendedName>
        <fullName evidence="2">DUF6824 domain-containing protein</fullName>
    </recommendedName>
</protein>
<name>A0ABD3MQE5_9STRA</name>
<feature type="compositionally biased region" description="Polar residues" evidence="1">
    <location>
        <begin position="1"/>
        <end position="14"/>
    </location>
</feature>
<comment type="caution">
    <text evidence="3">The sequence shown here is derived from an EMBL/GenBank/DDBJ whole genome shotgun (WGS) entry which is preliminary data.</text>
</comment>
<dbReference type="EMBL" id="JALLAZ020001758">
    <property type="protein sequence ID" value="KAL3765128.1"/>
    <property type="molecule type" value="Genomic_DNA"/>
</dbReference>
<keyword evidence="4" id="KW-1185">Reference proteome</keyword>
<feature type="compositionally biased region" description="Basic and acidic residues" evidence="1">
    <location>
        <begin position="333"/>
        <end position="345"/>
    </location>
</feature>
<feature type="compositionally biased region" description="Basic and acidic residues" evidence="1">
    <location>
        <begin position="468"/>
        <end position="487"/>
    </location>
</feature>
<feature type="compositionally biased region" description="Polar residues" evidence="1">
    <location>
        <begin position="132"/>
        <end position="146"/>
    </location>
</feature>
<feature type="region of interest" description="Disordered" evidence="1">
    <location>
        <begin position="1"/>
        <end position="33"/>
    </location>
</feature>
<evidence type="ECO:0000313" key="3">
    <source>
        <dbReference type="EMBL" id="KAL3765128.1"/>
    </source>
</evidence>
<feature type="compositionally biased region" description="Basic and acidic residues" evidence="1">
    <location>
        <begin position="274"/>
        <end position="299"/>
    </location>
</feature>
<feature type="region of interest" description="Disordered" evidence="1">
    <location>
        <begin position="380"/>
        <end position="405"/>
    </location>
</feature>
<accession>A0ABD3MQE5</accession>
<feature type="compositionally biased region" description="Basic and acidic residues" evidence="1">
    <location>
        <begin position="24"/>
        <end position="33"/>
    </location>
</feature>
<feature type="compositionally biased region" description="Gly residues" evidence="1">
    <location>
        <begin position="89"/>
        <end position="101"/>
    </location>
</feature>
<dbReference type="AlphaFoldDB" id="A0ABD3MQE5"/>
<feature type="region of interest" description="Disordered" evidence="1">
    <location>
        <begin position="252"/>
        <end position="351"/>
    </location>
</feature>
<feature type="region of interest" description="Disordered" evidence="1">
    <location>
        <begin position="424"/>
        <end position="504"/>
    </location>
</feature>
<evidence type="ECO:0000256" key="1">
    <source>
        <dbReference type="SAM" id="MobiDB-lite"/>
    </source>
</evidence>
<feature type="region of interest" description="Disordered" evidence="1">
    <location>
        <begin position="81"/>
        <end position="146"/>
    </location>
</feature>
<organism evidence="3 4">
    <name type="scientific">Stephanodiscus triporus</name>
    <dbReference type="NCBI Taxonomy" id="2934178"/>
    <lineage>
        <taxon>Eukaryota</taxon>
        <taxon>Sar</taxon>
        <taxon>Stramenopiles</taxon>
        <taxon>Ochrophyta</taxon>
        <taxon>Bacillariophyta</taxon>
        <taxon>Coscinodiscophyceae</taxon>
        <taxon>Thalassiosirophycidae</taxon>
        <taxon>Stephanodiscales</taxon>
        <taxon>Stephanodiscaceae</taxon>
        <taxon>Stephanodiscus</taxon>
    </lineage>
</organism>
<gene>
    <name evidence="3" type="ORF">ACHAW5_000797</name>
</gene>